<dbReference type="InterPro" id="IPR054788">
    <property type="entry name" value="MSC_0620_UU052-like"/>
</dbReference>
<sequence length="696" mass="78949">MKKINKLLLLSSLSLPISTLPAIVVSANTNEKDNSTPKVAENFSTFKDIINEQIKEQIGELIDNNVNSLRDQANDLINSSDEVSSNGKEDIVRAVYLQKIADYLEKNKDAIKEDPSKYGFEIIYPRVISENQNLNKGNFTYGEEEFSNIIFGTEIGTSYDDILGLKKLSDEGKPYVNTDDLDTLKKKTEDYFSGLDTSFNDIFINDADIPTLNANDDNNRPLTKILFDEAHKGIEIKLPNGYGTWNEYIRSHIKPRFLKYDLDTNAEQSQEDIKQKPTVPPIIPDQPPIDPVKDNSDIQNVLNLNPYVKFEYYNSSNNDLIQLANNKNNLQLMFLFNNPINTRFQYSVTGLEMNNDKLMANIKIQDQLNLSSSREYKIEVLKNTSLQKTLVQEAQITYINSLMHRFYLATGIGDKMNFLLLPNKQMSLTVYNMIHGVINLYYQSDFQSQLQEINNKFESSYAGINKKPVVEENSEFAKALNNLFLGSLKNLEITLLNTISYTFFSYLPINYQSTYSDFKKSINEVVRSKVIYANFKKFDLDIANFENGLNVLKNNILALKGFSEKNGFNIYGDYLVYTTILTEITKSFNALGTLSLDQIINPETDKEIASQFKEAYKNLLTIKEYKRNATYKTVNVSLGIFFSVLTILAILGLTVTSLMKNKSKKKKIILIITLAIALCILIALSATFIALGIGGV</sequence>
<feature type="chain" id="PRO_5045857158" evidence="2">
    <location>
        <begin position="23"/>
        <end position="696"/>
    </location>
</feature>
<feature type="transmembrane region" description="Helical" evidence="1">
    <location>
        <begin position="668"/>
        <end position="693"/>
    </location>
</feature>
<feature type="transmembrane region" description="Helical" evidence="1">
    <location>
        <begin position="636"/>
        <end position="656"/>
    </location>
</feature>
<organism evidence="3 4">
    <name type="scientific">Metamycoplasma neophronis</name>
    <dbReference type="NCBI Taxonomy" id="872983"/>
    <lineage>
        <taxon>Bacteria</taxon>
        <taxon>Bacillati</taxon>
        <taxon>Mycoplasmatota</taxon>
        <taxon>Mycoplasmoidales</taxon>
        <taxon>Metamycoplasmataceae</taxon>
        <taxon>Metamycoplasma</taxon>
    </lineage>
</organism>
<gene>
    <name evidence="3" type="ORF">FJR74_01300</name>
</gene>
<keyword evidence="1" id="KW-1133">Transmembrane helix</keyword>
<feature type="signal peptide" evidence="2">
    <location>
        <begin position="1"/>
        <end position="22"/>
    </location>
</feature>
<evidence type="ECO:0000256" key="1">
    <source>
        <dbReference type="SAM" id="Phobius"/>
    </source>
</evidence>
<dbReference type="Proteomes" id="UP000316851">
    <property type="component" value="Unassembled WGS sequence"/>
</dbReference>
<accession>A0ABY2Z0W6</accession>
<name>A0ABY2Z0W6_9BACT</name>
<evidence type="ECO:0000256" key="2">
    <source>
        <dbReference type="SAM" id="SignalP"/>
    </source>
</evidence>
<evidence type="ECO:0000313" key="4">
    <source>
        <dbReference type="Proteomes" id="UP000316851"/>
    </source>
</evidence>
<keyword evidence="2" id="KW-0732">Signal</keyword>
<protein>
    <submittedName>
        <fullName evidence="3">Uncharacterized protein</fullName>
    </submittedName>
</protein>
<keyword evidence="1" id="KW-0812">Transmembrane</keyword>
<dbReference type="RefSeq" id="WP_140914749.1">
    <property type="nucleotide sequence ID" value="NZ_VHHP01000003.1"/>
</dbReference>
<reference evidence="3" key="1">
    <citation type="submission" date="2019-06" db="EMBL/GenBank/DDBJ databases">
        <title>Mycoplasma neophronis type strain whole genome sequence.</title>
        <authorList>
            <person name="Spergser J."/>
        </authorList>
    </citation>
    <scope>NUCLEOTIDE SEQUENCE [LARGE SCALE GENOMIC DNA]</scope>
    <source>
        <strain evidence="3">DSM 24097</strain>
    </source>
</reference>
<keyword evidence="4" id="KW-1185">Reference proteome</keyword>
<dbReference type="NCBIfam" id="NF045829">
    <property type="entry name" value="UU052_fam"/>
    <property type="match status" value="1"/>
</dbReference>
<proteinExistence type="predicted"/>
<comment type="caution">
    <text evidence="3">The sequence shown here is derived from an EMBL/GenBank/DDBJ whole genome shotgun (WGS) entry which is preliminary data.</text>
</comment>
<keyword evidence="1" id="KW-0472">Membrane</keyword>
<dbReference type="EMBL" id="VHHP01000003">
    <property type="protein sequence ID" value="TPR54061.1"/>
    <property type="molecule type" value="Genomic_DNA"/>
</dbReference>
<evidence type="ECO:0000313" key="3">
    <source>
        <dbReference type="EMBL" id="TPR54061.1"/>
    </source>
</evidence>